<dbReference type="PANTHER" id="PTHR47197:SF3">
    <property type="entry name" value="DIHYDRO-HEME D1 DEHYDROGENASE"/>
    <property type="match status" value="1"/>
</dbReference>
<dbReference type="PANTHER" id="PTHR47197">
    <property type="entry name" value="PROTEIN NIRF"/>
    <property type="match status" value="1"/>
</dbReference>
<feature type="transmembrane region" description="Helical" evidence="1">
    <location>
        <begin position="343"/>
        <end position="365"/>
    </location>
</feature>
<name>A0ABV3Y3W6_9ACTN</name>
<gene>
    <name evidence="2" type="ORF">AB6A68_10280</name>
</gene>
<keyword evidence="1" id="KW-0472">Membrane</keyword>
<dbReference type="RefSeq" id="WP_369084700.1">
    <property type="nucleotide sequence ID" value="NZ_JBFSHR010000041.1"/>
</dbReference>
<evidence type="ECO:0000313" key="2">
    <source>
        <dbReference type="EMBL" id="MEX6430215.1"/>
    </source>
</evidence>
<sequence>MSFNPIRSITLSNVFRVLGITLAICLVFGIADSGVSLASTPVVRSIPTANSSALSFLISLAVNPTTDTVYATNGHSISVISGKTDRVTHTILAKSGGLAVNPTTDTVYAADGHSISVISGKTDRVVRSIRMRYNVVGLAVNPTTDTVYAATYEDSYATYLGQAPESTLSVINGATDKVTHTVDLNSQVLALAVNPTTDTVYAADDTVSVMNGATGKVTHTIHGDPGSPSFFFNLAVNPTTDTVYATNGHSISVISGKTDRVTHTILAKSGGLAVNPTTDTVYATNGHSISVISGKTDRVTHTILAKSGGLAINPTTDTVYATNGNSVSVIALATGSQTSDSRVIIGLAAVGLVIVVGGATLLVALERRRAA</sequence>
<evidence type="ECO:0000256" key="1">
    <source>
        <dbReference type="SAM" id="Phobius"/>
    </source>
</evidence>
<dbReference type="InterPro" id="IPR015943">
    <property type="entry name" value="WD40/YVTN_repeat-like_dom_sf"/>
</dbReference>
<keyword evidence="3" id="KW-1185">Reference proteome</keyword>
<evidence type="ECO:0000313" key="3">
    <source>
        <dbReference type="Proteomes" id="UP001560267"/>
    </source>
</evidence>
<keyword evidence="1" id="KW-0812">Transmembrane</keyword>
<accession>A0ABV3Y3W6</accession>
<dbReference type="Gene3D" id="2.130.10.10">
    <property type="entry name" value="YVTN repeat-like/Quinoprotein amine dehydrogenase"/>
    <property type="match status" value="2"/>
</dbReference>
<dbReference type="InterPro" id="IPR011045">
    <property type="entry name" value="N2O_reductase_N"/>
</dbReference>
<protein>
    <submittedName>
        <fullName evidence="2">YncE family protein</fullName>
    </submittedName>
</protein>
<dbReference type="Proteomes" id="UP001560267">
    <property type="component" value="Unassembled WGS sequence"/>
</dbReference>
<organism evidence="2 3">
    <name type="scientific">Ferrimicrobium acidiphilum</name>
    <dbReference type="NCBI Taxonomy" id="121039"/>
    <lineage>
        <taxon>Bacteria</taxon>
        <taxon>Bacillati</taxon>
        <taxon>Actinomycetota</taxon>
        <taxon>Acidimicrobiia</taxon>
        <taxon>Acidimicrobiales</taxon>
        <taxon>Acidimicrobiaceae</taxon>
        <taxon>Ferrimicrobium</taxon>
    </lineage>
</organism>
<keyword evidence="1" id="KW-1133">Transmembrane helix</keyword>
<dbReference type="EMBL" id="JBFSHR010000041">
    <property type="protein sequence ID" value="MEX6430215.1"/>
    <property type="molecule type" value="Genomic_DNA"/>
</dbReference>
<reference evidence="2 3" key="1">
    <citation type="submission" date="2024-07" db="EMBL/GenBank/DDBJ databases">
        <title>Draft Genome Sequence of Ferrimicrobium acidiphilum Strain YE2023, Isolated from a Pulp of Bioleach Reactor.</title>
        <authorList>
            <person name="Elkina Y.A."/>
            <person name="Bulaeva A.G."/>
            <person name="Beletsky A.V."/>
            <person name="Mardanov A.V."/>
        </authorList>
    </citation>
    <scope>NUCLEOTIDE SEQUENCE [LARGE SCALE GENOMIC DNA]</scope>
    <source>
        <strain evidence="2 3">YE2023</strain>
    </source>
</reference>
<proteinExistence type="predicted"/>
<dbReference type="InterPro" id="IPR051200">
    <property type="entry name" value="Host-pathogen_enzymatic-act"/>
</dbReference>
<comment type="caution">
    <text evidence="2">The sequence shown here is derived from an EMBL/GenBank/DDBJ whole genome shotgun (WGS) entry which is preliminary data.</text>
</comment>
<dbReference type="SUPFAM" id="SSF50974">
    <property type="entry name" value="Nitrous oxide reductase, N-terminal domain"/>
    <property type="match status" value="1"/>
</dbReference>